<dbReference type="PANTHER" id="PTHR33739">
    <property type="entry name" value="OS07G0681500 PROTEIN"/>
    <property type="match status" value="1"/>
</dbReference>
<evidence type="ECO:0000313" key="2">
    <source>
        <dbReference type="Proteomes" id="UP000015453"/>
    </source>
</evidence>
<organism evidence="1 2">
    <name type="scientific">Genlisea aurea</name>
    <dbReference type="NCBI Taxonomy" id="192259"/>
    <lineage>
        <taxon>Eukaryota</taxon>
        <taxon>Viridiplantae</taxon>
        <taxon>Streptophyta</taxon>
        <taxon>Embryophyta</taxon>
        <taxon>Tracheophyta</taxon>
        <taxon>Spermatophyta</taxon>
        <taxon>Magnoliopsida</taxon>
        <taxon>eudicotyledons</taxon>
        <taxon>Gunneridae</taxon>
        <taxon>Pentapetalae</taxon>
        <taxon>asterids</taxon>
        <taxon>lamiids</taxon>
        <taxon>Lamiales</taxon>
        <taxon>Lentibulariaceae</taxon>
        <taxon>Genlisea</taxon>
    </lineage>
</organism>
<evidence type="ECO:0000313" key="1">
    <source>
        <dbReference type="EMBL" id="EPS69309.1"/>
    </source>
</evidence>
<dbReference type="OrthoDB" id="1703684at2759"/>
<reference evidence="1 2" key="1">
    <citation type="journal article" date="2013" name="BMC Genomics">
        <title>The miniature genome of a carnivorous plant Genlisea aurea contains a low number of genes and short non-coding sequences.</title>
        <authorList>
            <person name="Leushkin E.V."/>
            <person name="Sutormin R.A."/>
            <person name="Nabieva E.R."/>
            <person name="Penin A.A."/>
            <person name="Kondrashov A.S."/>
            <person name="Logacheva M.D."/>
        </authorList>
    </citation>
    <scope>NUCLEOTIDE SEQUENCE [LARGE SCALE GENOMIC DNA]</scope>
</reference>
<comment type="caution">
    <text evidence="1">The sequence shown here is derived from an EMBL/GenBank/DDBJ whole genome shotgun (WGS) entry which is preliminary data.</text>
</comment>
<dbReference type="PANTHER" id="PTHR33739:SF7">
    <property type="entry name" value="MEDIATOR OF RNA POLYMERASE II TRANSCRIPTION SUBUNIT 33B"/>
    <property type="match status" value="1"/>
</dbReference>
<gene>
    <name evidence="1" type="ORF">M569_05455</name>
</gene>
<dbReference type="AlphaFoldDB" id="S8CQ38"/>
<feature type="non-terminal residue" evidence="1">
    <location>
        <position position="1"/>
    </location>
</feature>
<dbReference type="EMBL" id="AUSU01002183">
    <property type="protein sequence ID" value="EPS69309.1"/>
    <property type="molecule type" value="Genomic_DNA"/>
</dbReference>
<sequence length="353" mass="39912">DRMSAEQSNQRQWDEILEMTKAAQERGADPLVWAVELTTVLNAFGVSVPSIEVAEMIVSHICWSNNVPIAWKYLEKALSIRVVPPMFVLALLSARVTPSRWEYPAAYRLYIELLKRYAFSLPSLISCPDYPRIMTSIADVLQFSHVYEIQSSEPGLLVVQFLFSIVWKLLDASLEDEGLSELTPETKSRWPAHNQDMDIDHLDGFEGKRMEQTSALSKANTVMAIEVIGIFFQDKKTSRILYLAQKNMPTQWDHFARNIRLLASNSTALRSSKNLSPESILQSTSDVWREQSHYCKTNSLKHFHAVTSIPTVPSSAQCHGTFYSALWLPIDLYLVDIMDGLQVQATGAADALR</sequence>
<accession>S8CQ38</accession>
<dbReference type="Proteomes" id="UP000015453">
    <property type="component" value="Unassembled WGS sequence"/>
</dbReference>
<name>S8CQ38_9LAMI</name>
<proteinExistence type="predicted"/>
<evidence type="ECO:0008006" key="3">
    <source>
        <dbReference type="Google" id="ProtNLM"/>
    </source>
</evidence>
<protein>
    <recommendedName>
        <fullName evidence="3">Mediator complex subunit 23</fullName>
    </recommendedName>
</protein>
<dbReference type="GO" id="GO:2000762">
    <property type="term" value="P:regulation of phenylpropanoid metabolic process"/>
    <property type="evidence" value="ECO:0007669"/>
    <property type="project" value="InterPro"/>
</dbReference>
<dbReference type="GO" id="GO:0016592">
    <property type="term" value="C:mediator complex"/>
    <property type="evidence" value="ECO:0007669"/>
    <property type="project" value="InterPro"/>
</dbReference>
<dbReference type="InterPro" id="IPR039638">
    <property type="entry name" value="MED33A/B"/>
</dbReference>
<feature type="non-terminal residue" evidence="1">
    <location>
        <position position="353"/>
    </location>
</feature>
<keyword evidence="2" id="KW-1185">Reference proteome</keyword>